<evidence type="ECO:0000256" key="2">
    <source>
        <dbReference type="ARBA" id="ARBA00004065"/>
    </source>
</evidence>
<dbReference type="CDD" id="cd09278">
    <property type="entry name" value="RNase_HI_prokaryote_like"/>
    <property type="match status" value="1"/>
</dbReference>
<protein>
    <recommendedName>
        <fullName evidence="5 11">Ribonuclease H</fullName>
        <shortName evidence="11">RNase H</shortName>
        <ecNumber evidence="5 11">3.1.26.4</ecNumber>
    </recommendedName>
</protein>
<comment type="similarity">
    <text evidence="3 11">Belongs to the RNase H family.</text>
</comment>
<accession>A0A0K2BL05</accession>
<dbReference type="OrthoDB" id="7845843at2"/>
<feature type="binding site" evidence="11">
    <location>
        <position position="133"/>
    </location>
    <ligand>
        <name>Mg(2+)</name>
        <dbReference type="ChEBI" id="CHEBI:18420"/>
        <label>2</label>
    </ligand>
</feature>
<organism evidence="13 14">
    <name type="scientific">Candidatus Palibaumannia cicadellinicola</name>
    <dbReference type="NCBI Taxonomy" id="186490"/>
    <lineage>
        <taxon>Bacteria</taxon>
        <taxon>Pseudomonadati</taxon>
        <taxon>Pseudomonadota</taxon>
        <taxon>Gammaproteobacteria</taxon>
        <taxon>Candidatus Palibaumannia</taxon>
    </lineage>
</organism>
<keyword evidence="10 11" id="KW-0460">Magnesium</keyword>
<sequence length="159" mass="18649">MHNKVEIFTDGSCLSNPGPGGYGVILRYKNYEKECSAGFRLTTNNRMELMAIIVALELLRYPCEVLIYLDSQYVHQGMMQWIYNWKKDNWKNTKKNIKNCDLWQRFDIASQSHIINSFWLKSHTGHPENERCDYMARAAAKKPYLEDVGYKTTIITTIR</sequence>
<keyword evidence="6 11" id="KW-0540">Nuclease</keyword>
<evidence type="ECO:0000259" key="12">
    <source>
        <dbReference type="PROSITE" id="PS50879"/>
    </source>
</evidence>
<dbReference type="InterPro" id="IPR012337">
    <property type="entry name" value="RNaseH-like_sf"/>
</dbReference>
<evidence type="ECO:0000256" key="1">
    <source>
        <dbReference type="ARBA" id="ARBA00000077"/>
    </source>
</evidence>
<dbReference type="EC" id="3.1.26.4" evidence="5 11"/>
<dbReference type="GO" id="GO:0043137">
    <property type="term" value="P:DNA replication, removal of RNA primer"/>
    <property type="evidence" value="ECO:0007669"/>
    <property type="project" value="TreeGrafter"/>
</dbReference>
<reference evidence="13 14" key="1">
    <citation type="submission" date="2015-06" db="EMBL/GenBank/DDBJ databases">
        <title>Lineage-specific patterns of genome deterioration in obligate symbionts.</title>
        <authorList>
            <person name="Bennett G.M."/>
            <person name="McCutcheon J.P."/>
            <person name="McDonald B.R."/>
            <person name="Moran N.A."/>
        </authorList>
    </citation>
    <scope>NUCLEOTIDE SEQUENCE [LARGE SCALE GENOMIC DNA]</scope>
    <source>
        <strain evidence="13 14">B-GSS</strain>
    </source>
</reference>
<dbReference type="PANTHER" id="PTHR10642">
    <property type="entry name" value="RIBONUCLEASE H1"/>
    <property type="match status" value="1"/>
</dbReference>
<gene>
    <name evidence="11 13" type="primary">rnhA</name>
    <name evidence="13" type="ORF">AB162_422</name>
</gene>
<comment type="subcellular location">
    <subcellularLocation>
        <location evidence="11">Cytoplasm</location>
    </subcellularLocation>
</comment>
<evidence type="ECO:0000313" key="14">
    <source>
        <dbReference type="Proteomes" id="UP000056466"/>
    </source>
</evidence>
<evidence type="ECO:0000256" key="9">
    <source>
        <dbReference type="ARBA" id="ARBA00022801"/>
    </source>
</evidence>
<dbReference type="HAMAP" id="MF_00042">
    <property type="entry name" value="RNase_H"/>
    <property type="match status" value="1"/>
</dbReference>
<evidence type="ECO:0000256" key="7">
    <source>
        <dbReference type="ARBA" id="ARBA00022723"/>
    </source>
</evidence>
<feature type="domain" description="RNase H type-1" evidence="12">
    <location>
        <begin position="1"/>
        <end position="141"/>
    </location>
</feature>
<evidence type="ECO:0000256" key="3">
    <source>
        <dbReference type="ARBA" id="ARBA00005300"/>
    </source>
</evidence>
<dbReference type="SUPFAM" id="SSF53098">
    <property type="entry name" value="Ribonuclease H-like"/>
    <property type="match status" value="1"/>
</dbReference>
<dbReference type="FunFam" id="3.30.420.10:FF:000089">
    <property type="entry name" value="Ribonuclease H"/>
    <property type="match status" value="1"/>
</dbReference>
<dbReference type="InterPro" id="IPR002156">
    <property type="entry name" value="RNaseH_domain"/>
</dbReference>
<dbReference type="GO" id="GO:0005737">
    <property type="term" value="C:cytoplasm"/>
    <property type="evidence" value="ECO:0007669"/>
    <property type="project" value="UniProtKB-SubCell"/>
</dbReference>
<proteinExistence type="inferred from homology"/>
<comment type="subunit">
    <text evidence="4 11">Monomer.</text>
</comment>
<evidence type="ECO:0000256" key="8">
    <source>
        <dbReference type="ARBA" id="ARBA00022759"/>
    </source>
</evidence>
<dbReference type="GO" id="GO:0000287">
    <property type="term" value="F:magnesium ion binding"/>
    <property type="evidence" value="ECO:0007669"/>
    <property type="project" value="UniProtKB-UniRule"/>
</dbReference>
<dbReference type="PROSITE" id="PS50879">
    <property type="entry name" value="RNASE_H_1"/>
    <property type="match status" value="1"/>
</dbReference>
<keyword evidence="11" id="KW-0963">Cytoplasm</keyword>
<dbReference type="Proteomes" id="UP000056466">
    <property type="component" value="Chromosome"/>
</dbReference>
<dbReference type="NCBIfam" id="NF001236">
    <property type="entry name" value="PRK00203.1"/>
    <property type="match status" value="1"/>
</dbReference>
<keyword evidence="9 11" id="KW-0378">Hydrolase</keyword>
<dbReference type="AlphaFoldDB" id="A0A0K2BL05"/>
<dbReference type="GO" id="GO:0003676">
    <property type="term" value="F:nucleic acid binding"/>
    <property type="evidence" value="ECO:0007669"/>
    <property type="project" value="InterPro"/>
</dbReference>
<dbReference type="InterPro" id="IPR036397">
    <property type="entry name" value="RNaseH_sf"/>
</dbReference>
<name>A0A0K2BL05_9GAMM</name>
<evidence type="ECO:0000313" key="13">
    <source>
        <dbReference type="EMBL" id="AKZ66010.1"/>
    </source>
</evidence>
<dbReference type="InterPro" id="IPR022892">
    <property type="entry name" value="RNaseHI"/>
</dbReference>
<comment type="function">
    <text evidence="2 11">Endonuclease that specifically degrades the RNA of RNA-DNA hybrids.</text>
</comment>
<feature type="binding site" evidence="11">
    <location>
        <position position="10"/>
    </location>
    <ligand>
        <name>Mg(2+)</name>
        <dbReference type="ChEBI" id="CHEBI:18420"/>
        <label>2</label>
    </ligand>
</feature>
<feature type="binding site" evidence="11">
    <location>
        <position position="10"/>
    </location>
    <ligand>
        <name>Mg(2+)</name>
        <dbReference type="ChEBI" id="CHEBI:18420"/>
        <label>1</label>
    </ligand>
</feature>
<comment type="cofactor">
    <cofactor evidence="11">
        <name>Mg(2+)</name>
        <dbReference type="ChEBI" id="CHEBI:18420"/>
    </cofactor>
    <text evidence="11">Binds 1 Mg(2+) ion per subunit. May bind a second metal ion at a regulatory site, or after substrate binding.</text>
</comment>
<comment type="catalytic activity">
    <reaction evidence="1 11">
        <text>Endonucleolytic cleavage to 5'-phosphomonoester.</text>
        <dbReference type="EC" id="3.1.26.4"/>
    </reaction>
</comment>
<dbReference type="KEGG" id="bcig:AB162_422"/>
<dbReference type="PATRIC" id="fig|186490.8.peg.398"/>
<dbReference type="PANTHER" id="PTHR10642:SF26">
    <property type="entry name" value="RIBONUCLEASE H1"/>
    <property type="match status" value="1"/>
</dbReference>
<feature type="binding site" evidence="11">
    <location>
        <position position="48"/>
    </location>
    <ligand>
        <name>Mg(2+)</name>
        <dbReference type="ChEBI" id="CHEBI:18420"/>
        <label>1</label>
    </ligand>
</feature>
<feature type="binding site" evidence="11">
    <location>
        <position position="70"/>
    </location>
    <ligand>
        <name>Mg(2+)</name>
        <dbReference type="ChEBI" id="CHEBI:18420"/>
        <label>1</label>
    </ligand>
</feature>
<dbReference type="Pfam" id="PF00075">
    <property type="entry name" value="RNase_H"/>
    <property type="match status" value="1"/>
</dbReference>
<dbReference type="EMBL" id="CP011787">
    <property type="protein sequence ID" value="AKZ66010.1"/>
    <property type="molecule type" value="Genomic_DNA"/>
</dbReference>
<keyword evidence="7 11" id="KW-0479">Metal-binding</keyword>
<evidence type="ECO:0000256" key="4">
    <source>
        <dbReference type="ARBA" id="ARBA00011245"/>
    </source>
</evidence>
<dbReference type="GO" id="GO:0004523">
    <property type="term" value="F:RNA-DNA hybrid ribonuclease activity"/>
    <property type="evidence" value="ECO:0007669"/>
    <property type="project" value="UniProtKB-UniRule"/>
</dbReference>
<keyword evidence="8 11" id="KW-0255">Endonuclease</keyword>
<dbReference type="RefSeq" id="WP_053097057.1">
    <property type="nucleotide sequence ID" value="NZ_CP011787.1"/>
</dbReference>
<dbReference type="InterPro" id="IPR050092">
    <property type="entry name" value="RNase_H"/>
</dbReference>
<dbReference type="Gene3D" id="3.30.420.10">
    <property type="entry name" value="Ribonuclease H-like superfamily/Ribonuclease H"/>
    <property type="match status" value="1"/>
</dbReference>
<evidence type="ECO:0000256" key="6">
    <source>
        <dbReference type="ARBA" id="ARBA00022722"/>
    </source>
</evidence>
<evidence type="ECO:0000256" key="5">
    <source>
        <dbReference type="ARBA" id="ARBA00012180"/>
    </source>
</evidence>
<evidence type="ECO:0000256" key="11">
    <source>
        <dbReference type="HAMAP-Rule" id="MF_00042"/>
    </source>
</evidence>
<evidence type="ECO:0000256" key="10">
    <source>
        <dbReference type="ARBA" id="ARBA00022842"/>
    </source>
</evidence>
<keyword evidence="14" id="KW-1185">Reference proteome</keyword>